<sequence length="160" mass="17224">MRERLARRPAAVFRGAPGFGTPVEGRLLVTSDGFSPRYDLDREHGVFSREGHELYGHELRDAILVCSRTKGGVAAGWALHDLKARGLAPKAMIFDVVNPVFVQGCVFADIPIVAGLQWEPSARPRTGQWARLDPAVSELIVFDGATAGADASTPHPPAGR</sequence>
<organism evidence="3 4">
    <name type="scientific">Phytoactinopolyspora halotolerans</name>
    <dbReference type="NCBI Taxonomy" id="1981512"/>
    <lineage>
        <taxon>Bacteria</taxon>
        <taxon>Bacillati</taxon>
        <taxon>Actinomycetota</taxon>
        <taxon>Actinomycetes</taxon>
        <taxon>Jiangellales</taxon>
        <taxon>Jiangellaceae</taxon>
        <taxon>Phytoactinopolyspora</taxon>
    </lineage>
</organism>
<reference evidence="3 4" key="1">
    <citation type="submission" date="2020-02" db="EMBL/GenBank/DDBJ databases">
        <authorList>
            <person name="Li X.-J."/>
            <person name="Han X.-M."/>
        </authorList>
    </citation>
    <scope>NUCLEOTIDE SEQUENCE [LARGE SCALE GENOMIC DNA]</scope>
    <source>
        <strain evidence="3 4">CCTCC AB 2017055</strain>
    </source>
</reference>
<evidence type="ECO:0000313" key="4">
    <source>
        <dbReference type="Proteomes" id="UP000475214"/>
    </source>
</evidence>
<dbReference type="GO" id="GO:0016829">
    <property type="term" value="F:lyase activity"/>
    <property type="evidence" value="ECO:0007669"/>
    <property type="project" value="UniProtKB-KW"/>
</dbReference>
<keyword evidence="4" id="KW-1185">Reference proteome</keyword>
<keyword evidence="1" id="KW-0456">Lyase</keyword>
<dbReference type="SUPFAM" id="SSF52016">
    <property type="entry name" value="LeuD/IlvD-like"/>
    <property type="match status" value="1"/>
</dbReference>
<evidence type="ECO:0000259" key="2">
    <source>
        <dbReference type="Pfam" id="PF01989"/>
    </source>
</evidence>
<dbReference type="RefSeq" id="WP_163742924.1">
    <property type="nucleotide sequence ID" value="NZ_JAAGOA010000021.1"/>
</dbReference>
<dbReference type="InterPro" id="IPR002840">
    <property type="entry name" value="PMDh-S-like_dom"/>
</dbReference>
<accession>A0A6L9SE72</accession>
<proteinExistence type="predicted"/>
<name>A0A6L9SE72_9ACTN</name>
<dbReference type="EMBL" id="JAAGOA010000021">
    <property type="protein sequence ID" value="NEE03339.1"/>
    <property type="molecule type" value="Genomic_DNA"/>
</dbReference>
<dbReference type="AlphaFoldDB" id="A0A6L9SE72"/>
<dbReference type="Gene3D" id="3.50.30.10">
    <property type="entry name" value="Phosphohistidine domain"/>
    <property type="match status" value="1"/>
</dbReference>
<dbReference type="Pfam" id="PF01989">
    <property type="entry name" value="AcnX_swivel_put"/>
    <property type="match status" value="1"/>
</dbReference>
<gene>
    <name evidence="3" type="ORF">G1H10_24535</name>
</gene>
<protein>
    <submittedName>
        <fullName evidence="3">DUF126 domain-containing protein</fullName>
    </submittedName>
</protein>
<dbReference type="Proteomes" id="UP000475214">
    <property type="component" value="Unassembled WGS sequence"/>
</dbReference>
<comment type="caution">
    <text evidence="3">The sequence shown here is derived from an EMBL/GenBank/DDBJ whole genome shotgun (WGS) entry which is preliminary data.</text>
</comment>
<feature type="domain" description="Phosphomevalonate dehydratase small subunit-like" evidence="2">
    <location>
        <begin position="34"/>
        <end position="113"/>
    </location>
</feature>
<evidence type="ECO:0000313" key="3">
    <source>
        <dbReference type="EMBL" id="NEE03339.1"/>
    </source>
</evidence>
<evidence type="ECO:0000256" key="1">
    <source>
        <dbReference type="ARBA" id="ARBA00023239"/>
    </source>
</evidence>